<sequence length="150" mass="17499">MVSKSAELLFQNSIIDDLQSQGWQVGTSANYDRERALYPEDALTYVQETQPDAWEKFCSTYPKDTETYFFNAIEKHLNNYGTLWTLRHAVKDRGARFELCTFRPDHELNPDLLTRYKANRLRVVPELIYSPNGYDGRLDLTLFVNGLPRL</sequence>
<dbReference type="Pfam" id="PF04313">
    <property type="entry name" value="HSDR_N"/>
    <property type="match status" value="1"/>
</dbReference>
<evidence type="ECO:0000313" key="3">
    <source>
        <dbReference type="Proteomes" id="UP000028002"/>
    </source>
</evidence>
<dbReference type="EMBL" id="JGVH01000051">
    <property type="protein sequence ID" value="KER02353.1"/>
    <property type="molecule type" value="Genomic_DNA"/>
</dbReference>
<dbReference type="PATRIC" id="fig|1393735.3.peg.3110"/>
<evidence type="ECO:0000313" key="2">
    <source>
        <dbReference type="EMBL" id="KER02353.1"/>
    </source>
</evidence>
<dbReference type="InterPro" id="IPR007409">
    <property type="entry name" value="Restrct_endonuc_type1_HsdR_N"/>
</dbReference>
<evidence type="ECO:0000259" key="1">
    <source>
        <dbReference type="Pfam" id="PF04313"/>
    </source>
</evidence>
<protein>
    <submittedName>
        <fullName evidence="2">Type I restriction enzyme R protein</fullName>
    </submittedName>
</protein>
<accession>A0A081RUK0</accession>
<organism evidence="2 3">
    <name type="scientific">Photorhabdus temperata subsp. temperata Meg1</name>
    <dbReference type="NCBI Taxonomy" id="1393735"/>
    <lineage>
        <taxon>Bacteria</taxon>
        <taxon>Pseudomonadati</taxon>
        <taxon>Pseudomonadota</taxon>
        <taxon>Gammaproteobacteria</taxon>
        <taxon>Enterobacterales</taxon>
        <taxon>Morganellaceae</taxon>
        <taxon>Photorhabdus</taxon>
    </lineage>
</organism>
<name>A0A081RUK0_PHOTE</name>
<comment type="caution">
    <text evidence="2">The sequence shown here is derived from an EMBL/GenBank/DDBJ whole genome shotgun (WGS) entry which is preliminary data.</text>
</comment>
<reference evidence="2 3" key="1">
    <citation type="submission" date="2014-03" db="EMBL/GenBank/DDBJ databases">
        <title>Draft Genome of Photorhabdus temperata Meg1.</title>
        <authorList>
            <person name="Hurst S.G.IV."/>
            <person name="Morris K."/>
            <person name="Thomas K."/>
            <person name="Tisa L.S."/>
        </authorList>
    </citation>
    <scope>NUCLEOTIDE SEQUENCE [LARGE SCALE GENOMIC DNA]</scope>
    <source>
        <strain evidence="2 3">Meg1</strain>
    </source>
</reference>
<dbReference type="GO" id="GO:0009307">
    <property type="term" value="P:DNA restriction-modification system"/>
    <property type="evidence" value="ECO:0007669"/>
    <property type="project" value="UniProtKB-KW"/>
</dbReference>
<dbReference type="RefSeq" id="WP_036840212.1">
    <property type="nucleotide sequence ID" value="NZ_CAWLUD010000051.1"/>
</dbReference>
<dbReference type="GO" id="GO:0005524">
    <property type="term" value="F:ATP binding"/>
    <property type="evidence" value="ECO:0007669"/>
    <property type="project" value="UniProtKB-KW"/>
</dbReference>
<dbReference type="GO" id="GO:0003677">
    <property type="term" value="F:DNA binding"/>
    <property type="evidence" value="ECO:0007669"/>
    <property type="project" value="UniProtKB-KW"/>
</dbReference>
<gene>
    <name evidence="2" type="ORF">MEG1DRAFT_03054</name>
</gene>
<feature type="domain" description="Restriction endonuclease type I HsdR N-terminal" evidence="1">
    <location>
        <begin position="9"/>
        <end position="148"/>
    </location>
</feature>
<dbReference type="GO" id="GO:0009035">
    <property type="term" value="F:type I site-specific deoxyribonuclease activity"/>
    <property type="evidence" value="ECO:0007669"/>
    <property type="project" value="UniProtKB-EC"/>
</dbReference>
<dbReference type="Proteomes" id="UP000028002">
    <property type="component" value="Unassembled WGS sequence"/>
</dbReference>
<proteinExistence type="predicted"/>
<dbReference type="AlphaFoldDB" id="A0A081RUK0"/>